<name>A0A0G1WMB5_9BACT</name>
<protein>
    <submittedName>
        <fullName evidence="3">3-oxoacyl-(Acyl-carrier-protein) reductase</fullName>
    </submittedName>
</protein>
<dbReference type="Gene3D" id="3.40.50.720">
    <property type="entry name" value="NAD(P)-binding Rossmann-like Domain"/>
    <property type="match status" value="1"/>
</dbReference>
<keyword evidence="2" id="KW-0560">Oxidoreductase</keyword>
<dbReference type="PANTHER" id="PTHR43639:SF1">
    <property type="entry name" value="SHORT-CHAIN DEHYDROGENASE_REDUCTASE FAMILY PROTEIN"/>
    <property type="match status" value="1"/>
</dbReference>
<comment type="caution">
    <text evidence="3">The sequence shown here is derived from an EMBL/GenBank/DDBJ whole genome shotgun (WGS) entry which is preliminary data.</text>
</comment>
<dbReference type="Pfam" id="PF13561">
    <property type="entry name" value="adh_short_C2"/>
    <property type="match status" value="1"/>
</dbReference>
<dbReference type="PRINTS" id="PR00081">
    <property type="entry name" value="GDHRDH"/>
</dbReference>
<proteinExistence type="inferred from homology"/>
<dbReference type="InterPro" id="IPR036291">
    <property type="entry name" value="NAD(P)-bd_dom_sf"/>
</dbReference>
<evidence type="ECO:0000256" key="2">
    <source>
        <dbReference type="ARBA" id="ARBA00023002"/>
    </source>
</evidence>
<accession>A0A0G1WMB5</accession>
<dbReference type="GO" id="GO:0016491">
    <property type="term" value="F:oxidoreductase activity"/>
    <property type="evidence" value="ECO:0007669"/>
    <property type="project" value="UniProtKB-KW"/>
</dbReference>
<dbReference type="InterPro" id="IPR002347">
    <property type="entry name" value="SDR_fam"/>
</dbReference>
<dbReference type="Proteomes" id="UP000034956">
    <property type="component" value="Unassembled WGS sequence"/>
</dbReference>
<dbReference type="CDD" id="cd05233">
    <property type="entry name" value="SDR_c"/>
    <property type="match status" value="1"/>
</dbReference>
<sequence length="254" mass="26873">MNKQSNKSRVVVISGATGYVGSAITEKLAADGLKIAALYRENGSNETAVGLIAGLAGAGHRSYSCDLEDPARVEETIRTIEKEQGAIRVCIHAAGTAPKPKQLHLSSSEELKEQFGLNVFGSFNFLAACAKRIKEQKEGVIIGITTAAVITQVNTRARGAYSPAKFALQGILAAFREELAPLGVRVYSVAPGVLPGGMNSATPQAFLDMFREKSPTKTLAQAADVAAMISFLCSPESRSLTNLTFLIAPESETN</sequence>
<reference evidence="3 4" key="1">
    <citation type="journal article" date="2015" name="Nature">
        <title>rRNA introns, odd ribosomes, and small enigmatic genomes across a large radiation of phyla.</title>
        <authorList>
            <person name="Brown C.T."/>
            <person name="Hug L.A."/>
            <person name="Thomas B.C."/>
            <person name="Sharon I."/>
            <person name="Castelle C.J."/>
            <person name="Singh A."/>
            <person name="Wilkins M.J."/>
            <person name="Williams K.H."/>
            <person name="Banfield J.F."/>
        </authorList>
    </citation>
    <scope>NUCLEOTIDE SEQUENCE [LARGE SCALE GENOMIC DNA]</scope>
</reference>
<comment type="similarity">
    <text evidence="1">Belongs to the short-chain dehydrogenases/reductases (SDR) family.</text>
</comment>
<evidence type="ECO:0000313" key="4">
    <source>
        <dbReference type="Proteomes" id="UP000034956"/>
    </source>
</evidence>
<dbReference type="SUPFAM" id="SSF51735">
    <property type="entry name" value="NAD(P)-binding Rossmann-fold domains"/>
    <property type="match status" value="1"/>
</dbReference>
<dbReference type="AlphaFoldDB" id="A0A0G1WMB5"/>
<gene>
    <name evidence="3" type="ORF">UY23_C0001G0084</name>
</gene>
<dbReference type="PANTHER" id="PTHR43639">
    <property type="entry name" value="OXIDOREDUCTASE, SHORT-CHAIN DEHYDROGENASE/REDUCTASE FAMILY (AFU_ORTHOLOGUE AFUA_5G02870)"/>
    <property type="match status" value="1"/>
</dbReference>
<dbReference type="EMBL" id="LCPF01000001">
    <property type="protein sequence ID" value="KKU91478.1"/>
    <property type="molecule type" value="Genomic_DNA"/>
</dbReference>
<evidence type="ECO:0000256" key="1">
    <source>
        <dbReference type="ARBA" id="ARBA00006484"/>
    </source>
</evidence>
<organism evidence="3 4">
    <name type="scientific">Candidatus Jorgensenbacteria bacterium GW2011_GWA1_48_11</name>
    <dbReference type="NCBI Taxonomy" id="1618660"/>
    <lineage>
        <taxon>Bacteria</taxon>
        <taxon>Candidatus Joergenseniibacteriota</taxon>
    </lineage>
</organism>
<evidence type="ECO:0000313" key="3">
    <source>
        <dbReference type="EMBL" id="KKU91478.1"/>
    </source>
</evidence>